<dbReference type="InterPro" id="IPR035985">
    <property type="entry name" value="Ubiquitin-activating_enz"/>
</dbReference>
<dbReference type="EMBL" id="CP037452">
    <property type="protein sequence ID" value="QDV52160.1"/>
    <property type="molecule type" value="Genomic_DNA"/>
</dbReference>
<dbReference type="CDD" id="cd01483">
    <property type="entry name" value="E1_enzyme_family"/>
    <property type="match status" value="1"/>
</dbReference>
<evidence type="ECO:0000259" key="1">
    <source>
        <dbReference type="Pfam" id="PF00899"/>
    </source>
</evidence>
<dbReference type="AlphaFoldDB" id="A0A518IGD8"/>
<reference evidence="2 3" key="1">
    <citation type="submission" date="2019-03" db="EMBL/GenBank/DDBJ databases">
        <title>Deep-cultivation of Planctomycetes and their phenomic and genomic characterization uncovers novel biology.</title>
        <authorList>
            <person name="Wiegand S."/>
            <person name="Jogler M."/>
            <person name="Boedeker C."/>
            <person name="Pinto D."/>
            <person name="Vollmers J."/>
            <person name="Rivas-Marin E."/>
            <person name="Kohn T."/>
            <person name="Peeters S.H."/>
            <person name="Heuer A."/>
            <person name="Rast P."/>
            <person name="Oberbeckmann S."/>
            <person name="Bunk B."/>
            <person name="Jeske O."/>
            <person name="Meyerdierks A."/>
            <person name="Storesund J.E."/>
            <person name="Kallscheuer N."/>
            <person name="Luecker S."/>
            <person name="Lage O.M."/>
            <person name="Pohl T."/>
            <person name="Merkel B.J."/>
            <person name="Hornburger P."/>
            <person name="Mueller R.-W."/>
            <person name="Bruemmer F."/>
            <person name="Labrenz M."/>
            <person name="Spormann A.M."/>
            <person name="Op den Camp H."/>
            <person name="Overmann J."/>
            <person name="Amann R."/>
            <person name="Jetten M.S.M."/>
            <person name="Mascher T."/>
            <person name="Medema M.H."/>
            <person name="Devos D.P."/>
            <person name="Kaster A.-K."/>
            <person name="Ovreas L."/>
            <person name="Rohde M."/>
            <person name="Galperin M.Y."/>
            <person name="Jogler C."/>
        </authorList>
    </citation>
    <scope>NUCLEOTIDE SEQUENCE [LARGE SCALE GENOMIC DNA]</scope>
    <source>
        <strain evidence="2 3">Enr17</strain>
    </source>
</reference>
<accession>A0A518IGD8</accession>
<name>A0A518IGD8_9PLAN</name>
<sequence length="239" mass="26625">MVRTRLLQISKLYLLKRKNMNQVMNRFVRQSDLVPAEKLSSLTISVVGVGAIGRQVALQLASLGAQKIQLVDFDRVEATNITTQGYLATDVGRFKVEATTQTLQAIDARIEVERVTNRFRPGLPTGEVVFVCVDSISSRSAIWRSLREQCSFWCDGRMQGEVMRILTVTDLPSQEHYTTTLFRQAEAQAGACTSRSTIYTAGIAAGLMLHQFARWLRDLSVDRDLALNLLSSELVLAGE</sequence>
<dbReference type="PANTHER" id="PTHR43267:SF1">
    <property type="entry name" value="TRNA THREONYLCARBAMOYLADENOSINE DEHYDRATASE"/>
    <property type="match status" value="1"/>
</dbReference>
<dbReference type="Pfam" id="PF00899">
    <property type="entry name" value="ThiF"/>
    <property type="match status" value="1"/>
</dbReference>
<proteinExistence type="predicted"/>
<organism evidence="2 3">
    <name type="scientific">Gimesia fumaroli</name>
    <dbReference type="NCBI Taxonomy" id="2527976"/>
    <lineage>
        <taxon>Bacteria</taxon>
        <taxon>Pseudomonadati</taxon>
        <taxon>Planctomycetota</taxon>
        <taxon>Planctomycetia</taxon>
        <taxon>Planctomycetales</taxon>
        <taxon>Planctomycetaceae</taxon>
        <taxon>Gimesia</taxon>
    </lineage>
</organism>
<dbReference type="GO" id="GO:0061504">
    <property type="term" value="P:cyclic threonylcarbamoyladenosine biosynthetic process"/>
    <property type="evidence" value="ECO:0007669"/>
    <property type="project" value="TreeGrafter"/>
</dbReference>
<keyword evidence="3" id="KW-1185">Reference proteome</keyword>
<dbReference type="InterPro" id="IPR000594">
    <property type="entry name" value="ThiF_NAD_FAD-bd"/>
</dbReference>
<dbReference type="SUPFAM" id="SSF69572">
    <property type="entry name" value="Activating enzymes of the ubiquitin-like proteins"/>
    <property type="match status" value="1"/>
</dbReference>
<dbReference type="GO" id="GO:0008641">
    <property type="term" value="F:ubiquitin-like modifier activating enzyme activity"/>
    <property type="evidence" value="ECO:0007669"/>
    <property type="project" value="InterPro"/>
</dbReference>
<dbReference type="KEGG" id="gfm:Enr17x_42200"/>
<dbReference type="Proteomes" id="UP000318313">
    <property type="component" value="Chromosome"/>
</dbReference>
<dbReference type="InterPro" id="IPR045886">
    <property type="entry name" value="ThiF/MoeB/HesA"/>
</dbReference>
<evidence type="ECO:0000313" key="2">
    <source>
        <dbReference type="EMBL" id="QDV52160.1"/>
    </source>
</evidence>
<dbReference type="Gene3D" id="3.40.50.720">
    <property type="entry name" value="NAD(P)-binding Rossmann-like Domain"/>
    <property type="match status" value="1"/>
</dbReference>
<gene>
    <name evidence="2" type="ORF">Enr17x_42200</name>
</gene>
<dbReference type="PANTHER" id="PTHR43267">
    <property type="entry name" value="TRNA THREONYLCARBAMOYLADENOSINE DEHYDRATASE"/>
    <property type="match status" value="1"/>
</dbReference>
<dbReference type="GO" id="GO:0061503">
    <property type="term" value="F:tRNA threonylcarbamoyladenosine dehydratase"/>
    <property type="evidence" value="ECO:0007669"/>
    <property type="project" value="TreeGrafter"/>
</dbReference>
<protein>
    <submittedName>
        <fullName evidence="2">Thiamine biosynthesis protein ThiF</fullName>
    </submittedName>
</protein>
<feature type="domain" description="THIF-type NAD/FAD binding fold" evidence="1">
    <location>
        <begin position="36"/>
        <end position="216"/>
    </location>
</feature>
<evidence type="ECO:0000313" key="3">
    <source>
        <dbReference type="Proteomes" id="UP000318313"/>
    </source>
</evidence>